<evidence type="ECO:0000313" key="4">
    <source>
        <dbReference type="EMBL" id="MDP8085716.1"/>
    </source>
</evidence>
<dbReference type="PROSITE" id="PS50943">
    <property type="entry name" value="HTH_CROC1"/>
    <property type="match status" value="1"/>
</dbReference>
<dbReference type="SMART" id="SM00530">
    <property type="entry name" value="HTH_XRE"/>
    <property type="match status" value="1"/>
</dbReference>
<keyword evidence="1" id="KW-0238">DNA-binding</keyword>
<sequence>MMIIQKLRLERGWSQQQLAEMSGLSTRTIQRIENGKTASNESVKSLASVFEVDFSTLKGALTMNTETLSSSNNSNELILTRDEQLAYQKVRNIKRFYIKLFVFVIVMSILLIINLTATPNSWWVHWVFLGWGLGLVIRGLKTFDWLPPLGVEWEKRQLEKYLNKK</sequence>
<dbReference type="Pfam" id="PF01381">
    <property type="entry name" value="HTH_3"/>
    <property type="match status" value="1"/>
</dbReference>
<dbReference type="InterPro" id="IPR001387">
    <property type="entry name" value="Cro/C1-type_HTH"/>
</dbReference>
<evidence type="ECO:0000259" key="3">
    <source>
        <dbReference type="PROSITE" id="PS50943"/>
    </source>
</evidence>
<dbReference type="EMBL" id="JASAYT010000016">
    <property type="protein sequence ID" value="MDP8174974.1"/>
    <property type="molecule type" value="Genomic_DNA"/>
</dbReference>
<organism evidence="5 7">
    <name type="scientific">Phocoenobacter skyensis</name>
    <dbReference type="NCBI Taxonomy" id="97481"/>
    <lineage>
        <taxon>Bacteria</taxon>
        <taxon>Pseudomonadati</taxon>
        <taxon>Pseudomonadota</taxon>
        <taxon>Gammaproteobacteria</taxon>
        <taxon>Pasteurellales</taxon>
        <taxon>Pasteurellaceae</taxon>
        <taxon>Phocoenobacter</taxon>
    </lineage>
</organism>
<dbReference type="InterPro" id="IPR025698">
    <property type="entry name" value="2TM_dom"/>
</dbReference>
<evidence type="ECO:0000313" key="7">
    <source>
        <dbReference type="Proteomes" id="UP001231736"/>
    </source>
</evidence>
<dbReference type="SUPFAM" id="SSF47413">
    <property type="entry name" value="lambda repressor-like DNA-binding domains"/>
    <property type="match status" value="1"/>
</dbReference>
<dbReference type="PANTHER" id="PTHR46558">
    <property type="entry name" value="TRACRIPTIONAL REGULATORY PROTEIN-RELATED-RELATED"/>
    <property type="match status" value="1"/>
</dbReference>
<protein>
    <submittedName>
        <fullName evidence="5">Helix-turn-helix domain-containing protein</fullName>
    </submittedName>
</protein>
<evidence type="ECO:0000313" key="6">
    <source>
        <dbReference type="Proteomes" id="UP001224812"/>
    </source>
</evidence>
<dbReference type="InterPro" id="IPR010982">
    <property type="entry name" value="Lambda_DNA-bd_dom_sf"/>
</dbReference>
<proteinExistence type="predicted"/>
<keyword evidence="6" id="KW-1185">Reference proteome</keyword>
<accession>A0AAJ6P2P5</accession>
<gene>
    <name evidence="4" type="ORF">QJT92_07275</name>
    <name evidence="5" type="ORF">QJU97_05845</name>
</gene>
<feature type="transmembrane region" description="Helical" evidence="2">
    <location>
        <begin position="96"/>
        <end position="117"/>
    </location>
</feature>
<keyword evidence="2" id="KW-0472">Membrane</keyword>
<reference evidence="5" key="2">
    <citation type="journal article" date="2023" name="Front. Microbiol.">
        <title>Phylogeography and host specificity of Pasteurellaceae pathogenic to sea-farmed fish in the north-east Atlantic.</title>
        <authorList>
            <person name="Gulla S."/>
            <person name="Colquhoun D.J."/>
            <person name="Olsen A.B."/>
            <person name="Spilsberg B."/>
            <person name="Lagesen K."/>
            <person name="Aakesson C.P."/>
            <person name="Strom S."/>
            <person name="Manji F."/>
            <person name="Birkbeck T.H."/>
            <person name="Nilsen H.K."/>
        </authorList>
    </citation>
    <scope>NUCLEOTIDE SEQUENCE</scope>
    <source>
        <strain evidence="5">98B1</strain>
    </source>
</reference>
<reference evidence="4 6" key="1">
    <citation type="journal article" date="2023" name="Front. Microbiol.">
        <title>Phylogeography and host specificity of Pasteurellaceae pathogenic to sea-farmed fish in the north-east Atlantic.</title>
        <authorList>
            <person name="Gulla S."/>
            <person name="Colquhoun D.J."/>
            <person name="Olsen A.B."/>
            <person name="Spilsberg B."/>
            <person name="Lagesen K."/>
            <person name="Aakesson C.P."/>
            <person name="Strom S."/>
            <person name="Manji F."/>
            <person name="Birkbeck T.H."/>
            <person name="Nilsen H.K."/>
        </authorList>
    </citation>
    <scope>NUCLEOTIDE SEQUENCE [LARGE SCALE GENOMIC DNA]</scope>
    <source>
        <strain evidence="4 6">VIO11850</strain>
    </source>
</reference>
<dbReference type="Proteomes" id="UP001231736">
    <property type="component" value="Unassembled WGS sequence"/>
</dbReference>
<dbReference type="Pfam" id="PF13239">
    <property type="entry name" value="2TM"/>
    <property type="match status" value="1"/>
</dbReference>
<name>A0AAJ6P2P5_9PAST</name>
<dbReference type="PANTHER" id="PTHR46558:SF4">
    <property type="entry name" value="DNA-BIDING PHAGE PROTEIN"/>
    <property type="match status" value="1"/>
</dbReference>
<dbReference type="Proteomes" id="UP001224812">
    <property type="component" value="Unassembled WGS sequence"/>
</dbReference>
<evidence type="ECO:0000256" key="1">
    <source>
        <dbReference type="ARBA" id="ARBA00023125"/>
    </source>
</evidence>
<feature type="transmembrane region" description="Helical" evidence="2">
    <location>
        <begin position="123"/>
        <end position="140"/>
    </location>
</feature>
<keyword evidence="2" id="KW-1133">Transmembrane helix</keyword>
<dbReference type="Gene3D" id="1.10.260.40">
    <property type="entry name" value="lambda repressor-like DNA-binding domains"/>
    <property type="match status" value="1"/>
</dbReference>
<keyword evidence="2" id="KW-0812">Transmembrane</keyword>
<dbReference type="EMBL" id="JASAVS010000015">
    <property type="protein sequence ID" value="MDP8085716.1"/>
    <property type="molecule type" value="Genomic_DNA"/>
</dbReference>
<feature type="domain" description="HTH cro/C1-type" evidence="3">
    <location>
        <begin position="4"/>
        <end position="57"/>
    </location>
</feature>
<dbReference type="GO" id="GO:0003677">
    <property type="term" value="F:DNA binding"/>
    <property type="evidence" value="ECO:0007669"/>
    <property type="project" value="UniProtKB-KW"/>
</dbReference>
<dbReference type="AlphaFoldDB" id="A0AAJ6P2P5"/>
<comment type="caution">
    <text evidence="5">The sequence shown here is derived from an EMBL/GenBank/DDBJ whole genome shotgun (WGS) entry which is preliminary data.</text>
</comment>
<dbReference type="CDD" id="cd00093">
    <property type="entry name" value="HTH_XRE"/>
    <property type="match status" value="1"/>
</dbReference>
<evidence type="ECO:0000256" key="2">
    <source>
        <dbReference type="SAM" id="Phobius"/>
    </source>
</evidence>
<evidence type="ECO:0000313" key="5">
    <source>
        <dbReference type="EMBL" id="MDP8174974.1"/>
    </source>
</evidence>